<dbReference type="STRING" id="2903.R1ER75"/>
<evidence type="ECO:0000313" key="2">
    <source>
        <dbReference type="EnsemblProtists" id="EOD31778"/>
    </source>
</evidence>
<dbReference type="EnsemblProtists" id="EOD23374">
    <property type="protein sequence ID" value="EOD23374"/>
    <property type="gene ID" value="EMIHUDRAFT_74457"/>
</dbReference>
<name>A0A0D3K7P3_EMIH1</name>
<dbReference type="PANTHER" id="PTHR13016:SF0">
    <property type="entry name" value="AMME SYNDROME CANDIDATE GENE 1 PROTEIN"/>
    <property type="match status" value="1"/>
</dbReference>
<dbReference type="Gene3D" id="3.30.700.20">
    <property type="entry name" value="Hypothetical protein ph0010, domain 1"/>
    <property type="match status" value="1"/>
</dbReference>
<dbReference type="InterPro" id="IPR027485">
    <property type="entry name" value="AMMECR1_N"/>
</dbReference>
<dbReference type="OMA" id="TNEAFPL"/>
<dbReference type="AlphaFoldDB" id="A0A0D3K7P3"/>
<keyword evidence="3" id="KW-1185">Reference proteome</keyword>
<organism evidence="2 3">
    <name type="scientific">Emiliania huxleyi (strain CCMP1516)</name>
    <dbReference type="NCBI Taxonomy" id="280463"/>
    <lineage>
        <taxon>Eukaryota</taxon>
        <taxon>Haptista</taxon>
        <taxon>Haptophyta</taxon>
        <taxon>Prymnesiophyceae</taxon>
        <taxon>Isochrysidales</taxon>
        <taxon>Noelaerhabdaceae</taxon>
        <taxon>Emiliania</taxon>
    </lineage>
</organism>
<accession>A0A0D3K7P3</accession>
<feature type="domain" description="AMMECR1" evidence="1">
    <location>
        <begin position="4"/>
        <end position="200"/>
    </location>
</feature>
<evidence type="ECO:0000259" key="1">
    <source>
        <dbReference type="PROSITE" id="PS51112"/>
    </source>
</evidence>
<dbReference type="GeneID" id="17268920"/>
<evidence type="ECO:0000313" key="3">
    <source>
        <dbReference type="Proteomes" id="UP000013827"/>
    </source>
</evidence>
<dbReference type="InterPro" id="IPR036071">
    <property type="entry name" value="AMMECR1_dom_sf"/>
</dbReference>
<dbReference type="eggNOG" id="KOG3274">
    <property type="taxonomic scope" value="Eukaryota"/>
</dbReference>
<dbReference type="GeneID" id="17277052"/>
<dbReference type="KEGG" id="ehx:EMIHUDRAFT_74457"/>
<proteinExistence type="predicted"/>
<protein>
    <recommendedName>
        <fullName evidence="1">AMMECR1 domain-containing protein</fullName>
    </recommendedName>
</protein>
<dbReference type="NCBIfam" id="TIGR00296">
    <property type="entry name" value="TIGR00296 family protein"/>
    <property type="match status" value="1"/>
</dbReference>
<dbReference type="PaxDb" id="2903-EOD23374"/>
<dbReference type="SUPFAM" id="SSF143447">
    <property type="entry name" value="AMMECR1-like"/>
    <property type="match status" value="1"/>
</dbReference>
<reference evidence="3" key="1">
    <citation type="journal article" date="2013" name="Nature">
        <title>Pan genome of the phytoplankton Emiliania underpins its global distribution.</title>
        <authorList>
            <person name="Read B.A."/>
            <person name="Kegel J."/>
            <person name="Klute M.J."/>
            <person name="Kuo A."/>
            <person name="Lefebvre S.C."/>
            <person name="Maumus F."/>
            <person name="Mayer C."/>
            <person name="Miller J."/>
            <person name="Monier A."/>
            <person name="Salamov A."/>
            <person name="Young J."/>
            <person name="Aguilar M."/>
            <person name="Claverie J.M."/>
            <person name="Frickenhaus S."/>
            <person name="Gonzalez K."/>
            <person name="Herman E.K."/>
            <person name="Lin Y.C."/>
            <person name="Napier J."/>
            <person name="Ogata H."/>
            <person name="Sarno A.F."/>
            <person name="Shmutz J."/>
            <person name="Schroeder D."/>
            <person name="de Vargas C."/>
            <person name="Verret F."/>
            <person name="von Dassow P."/>
            <person name="Valentin K."/>
            <person name="Van de Peer Y."/>
            <person name="Wheeler G."/>
            <person name="Dacks J.B."/>
            <person name="Delwiche C.F."/>
            <person name="Dyhrman S.T."/>
            <person name="Glockner G."/>
            <person name="John U."/>
            <person name="Richards T."/>
            <person name="Worden A.Z."/>
            <person name="Zhang X."/>
            <person name="Grigoriev I.V."/>
            <person name="Allen A.E."/>
            <person name="Bidle K."/>
            <person name="Borodovsky M."/>
            <person name="Bowler C."/>
            <person name="Brownlee C."/>
            <person name="Cock J.M."/>
            <person name="Elias M."/>
            <person name="Gladyshev V.N."/>
            <person name="Groth M."/>
            <person name="Guda C."/>
            <person name="Hadaegh A."/>
            <person name="Iglesias-Rodriguez M.D."/>
            <person name="Jenkins J."/>
            <person name="Jones B.M."/>
            <person name="Lawson T."/>
            <person name="Leese F."/>
            <person name="Lindquist E."/>
            <person name="Lobanov A."/>
            <person name="Lomsadze A."/>
            <person name="Malik S.B."/>
            <person name="Marsh M.E."/>
            <person name="Mackinder L."/>
            <person name="Mock T."/>
            <person name="Mueller-Roeber B."/>
            <person name="Pagarete A."/>
            <person name="Parker M."/>
            <person name="Probert I."/>
            <person name="Quesneville H."/>
            <person name="Raines C."/>
            <person name="Rensing S.A."/>
            <person name="Riano-Pachon D.M."/>
            <person name="Richier S."/>
            <person name="Rokitta S."/>
            <person name="Shiraiwa Y."/>
            <person name="Soanes D.M."/>
            <person name="van der Giezen M."/>
            <person name="Wahlund T.M."/>
            <person name="Williams B."/>
            <person name="Wilson W."/>
            <person name="Wolfe G."/>
            <person name="Wurch L.L."/>
        </authorList>
    </citation>
    <scope>NUCLEOTIDE SEQUENCE</scope>
</reference>
<dbReference type="EnsemblProtists" id="EOD31778">
    <property type="protein sequence ID" value="EOD31778"/>
    <property type="gene ID" value="EMIHUDRAFT_72196"/>
</dbReference>
<dbReference type="RefSeq" id="XP_005784207.1">
    <property type="nucleotide sequence ID" value="XM_005784150.1"/>
</dbReference>
<dbReference type="HOGENOM" id="CLU_052828_1_0_1"/>
<reference evidence="2" key="2">
    <citation type="submission" date="2024-10" db="UniProtKB">
        <authorList>
            <consortium name="EnsemblProtists"/>
        </authorList>
    </citation>
    <scope>IDENTIFICATION</scope>
</reference>
<dbReference type="KEGG" id="ehx:EMIHUDRAFT_72196"/>
<dbReference type="RefSeq" id="XP_005775803.1">
    <property type="nucleotide sequence ID" value="XM_005775746.1"/>
</dbReference>
<dbReference type="InterPro" id="IPR002733">
    <property type="entry name" value="AMMECR1_domain"/>
</dbReference>
<sequence length="205" mass="22813">MIAEYDDYPVATTDHCLHCFDTVANHFSLLAAAPLPSFATHAACPLFVTWKSRANGAPSLRGCIGCLKPLPITSLRDYALTSALRDQRFDPIEPRELPQLSCTVSLLTHFERARDAHDWEVGSHGVLIDFDDPSGVARSGVYLPEVMVEQGWSRQQTIDSLIRKAGFKHTITDQLRHSLRLTRFRSTTATASYEQWAQARSGATL</sequence>
<dbReference type="PANTHER" id="PTHR13016">
    <property type="entry name" value="AMMECR1 HOMOLOG"/>
    <property type="match status" value="1"/>
</dbReference>
<dbReference type="Pfam" id="PF01871">
    <property type="entry name" value="AMMECR1"/>
    <property type="match status" value="1"/>
</dbReference>
<dbReference type="PROSITE" id="PS51112">
    <property type="entry name" value="AMMECR1"/>
    <property type="match status" value="1"/>
</dbReference>
<dbReference type="InterPro" id="IPR023473">
    <property type="entry name" value="AMMECR1"/>
</dbReference>
<dbReference type="Proteomes" id="UP000013827">
    <property type="component" value="Unassembled WGS sequence"/>
</dbReference>